<evidence type="ECO:0000313" key="4">
    <source>
        <dbReference type="EMBL" id="EFA79409.1"/>
    </source>
</evidence>
<evidence type="ECO:0000313" key="5">
    <source>
        <dbReference type="Proteomes" id="UP000001396"/>
    </source>
</evidence>
<feature type="region of interest" description="Disordered" evidence="1">
    <location>
        <begin position="232"/>
        <end position="251"/>
    </location>
</feature>
<accession>D3BH25</accession>
<feature type="transmembrane region" description="Helical" evidence="2">
    <location>
        <begin position="392"/>
        <end position="414"/>
    </location>
</feature>
<proteinExistence type="predicted"/>
<sequence length="428" mass="49418">MYQRDLESASNSSSSDTESDQGRVEASEEVSKRGFKFSRQPVSTTKTTEVTPRVSIMVDKHDTESASDEVSQEDSDDDRVVFNRQPEPAVAPPTETTGEYLDDFAKYRQNKKIDAIHKENKSAPPTEPKLKGMFRVQLINDEGVSKPWEDRYIDLSKGGLIMKESADDRITRGNLHLYDIVFCELAEDLVTADTPYVIQLKTRSRSTWIFILDSQSTLDEWINVISTNKGKMSEEEWNTPPPPPPTSRFSPQKDSYTLKTFFENRRLLGGMWMIYLFFLWIIVLAVLFILLWKLYVAPFKNMETETSSCLVLNQDVQYLLKKNYNIVMDVQYDVNGTLVTSTMKQLCQGNKCPSYAESEWPVNEYSTCYYDVDDIHYVFFEKQPMMNMRYQITFGVCGGLLAPWLIFVLTMLVVSRKWIKRVVKNGCW</sequence>
<dbReference type="OMA" id="NTHYINS"/>
<dbReference type="CDD" id="cd00821">
    <property type="entry name" value="PH"/>
    <property type="match status" value="1"/>
</dbReference>
<dbReference type="InterPro" id="IPR011993">
    <property type="entry name" value="PH-like_dom_sf"/>
</dbReference>
<dbReference type="InterPro" id="IPR001849">
    <property type="entry name" value="PH_domain"/>
</dbReference>
<keyword evidence="2" id="KW-1133">Transmembrane helix</keyword>
<dbReference type="AlphaFoldDB" id="D3BH25"/>
<keyword evidence="2" id="KW-0472">Membrane</keyword>
<feature type="compositionally biased region" description="Acidic residues" evidence="1">
    <location>
        <begin position="65"/>
        <end position="77"/>
    </location>
</feature>
<dbReference type="Proteomes" id="UP000001396">
    <property type="component" value="Unassembled WGS sequence"/>
</dbReference>
<reference evidence="4 5" key="1">
    <citation type="journal article" date="2011" name="Genome Res.">
        <title>Phylogeny-wide analysis of social amoeba genomes highlights ancient origins for complex intercellular communication.</title>
        <authorList>
            <person name="Heidel A.J."/>
            <person name="Lawal H.M."/>
            <person name="Felder M."/>
            <person name="Schilde C."/>
            <person name="Helps N.R."/>
            <person name="Tunggal B."/>
            <person name="Rivero F."/>
            <person name="John U."/>
            <person name="Schleicher M."/>
            <person name="Eichinger L."/>
            <person name="Platzer M."/>
            <person name="Noegel A.A."/>
            <person name="Schaap P."/>
            <person name="Gloeckner G."/>
        </authorList>
    </citation>
    <scope>NUCLEOTIDE SEQUENCE [LARGE SCALE GENOMIC DNA]</scope>
    <source>
        <strain evidence="5">ATCC 26659 / Pp 5 / PN500</strain>
    </source>
</reference>
<gene>
    <name evidence="4" type="ORF">PPL_07827</name>
</gene>
<dbReference type="InParanoid" id="D3BH25"/>
<dbReference type="GeneID" id="31363308"/>
<keyword evidence="5" id="KW-1185">Reference proteome</keyword>
<protein>
    <recommendedName>
        <fullName evidence="3">PH domain-containing protein</fullName>
    </recommendedName>
</protein>
<keyword evidence="2" id="KW-0812">Transmembrane</keyword>
<name>D3BH25_HETP5</name>
<dbReference type="EMBL" id="ADBJ01000035">
    <property type="protein sequence ID" value="EFA79409.1"/>
    <property type="molecule type" value="Genomic_DNA"/>
</dbReference>
<evidence type="ECO:0000259" key="3">
    <source>
        <dbReference type="PROSITE" id="PS50003"/>
    </source>
</evidence>
<comment type="caution">
    <text evidence="4">The sequence shown here is derived from an EMBL/GenBank/DDBJ whole genome shotgun (WGS) entry which is preliminary data.</text>
</comment>
<dbReference type="FunCoup" id="D3BH25">
    <property type="interactions" value="805"/>
</dbReference>
<evidence type="ECO:0000256" key="2">
    <source>
        <dbReference type="SAM" id="Phobius"/>
    </source>
</evidence>
<feature type="domain" description="PH" evidence="3">
    <location>
        <begin position="127"/>
        <end position="230"/>
    </location>
</feature>
<dbReference type="SUPFAM" id="SSF50729">
    <property type="entry name" value="PH domain-like"/>
    <property type="match status" value="1"/>
</dbReference>
<organism evidence="4 5">
    <name type="scientific">Heterostelium pallidum (strain ATCC 26659 / Pp 5 / PN500)</name>
    <name type="common">Cellular slime mold</name>
    <name type="synonym">Polysphondylium pallidum</name>
    <dbReference type="NCBI Taxonomy" id="670386"/>
    <lineage>
        <taxon>Eukaryota</taxon>
        <taxon>Amoebozoa</taxon>
        <taxon>Evosea</taxon>
        <taxon>Eumycetozoa</taxon>
        <taxon>Dictyostelia</taxon>
        <taxon>Acytosteliales</taxon>
        <taxon>Acytosteliaceae</taxon>
        <taxon>Heterostelium</taxon>
    </lineage>
</organism>
<feature type="transmembrane region" description="Helical" evidence="2">
    <location>
        <begin position="272"/>
        <end position="292"/>
    </location>
</feature>
<dbReference type="RefSeq" id="XP_020431530.1">
    <property type="nucleotide sequence ID" value="XM_020578661.1"/>
</dbReference>
<feature type="region of interest" description="Disordered" evidence="1">
    <location>
        <begin position="1"/>
        <end position="79"/>
    </location>
</feature>
<evidence type="ECO:0000256" key="1">
    <source>
        <dbReference type="SAM" id="MobiDB-lite"/>
    </source>
</evidence>
<dbReference type="PROSITE" id="PS50003">
    <property type="entry name" value="PH_DOMAIN"/>
    <property type="match status" value="1"/>
</dbReference>
<feature type="compositionally biased region" description="Basic and acidic residues" evidence="1">
    <location>
        <begin position="20"/>
        <end position="32"/>
    </location>
</feature>
<feature type="compositionally biased region" description="Polar residues" evidence="1">
    <location>
        <begin position="40"/>
        <end position="50"/>
    </location>
</feature>
<dbReference type="Gene3D" id="2.30.29.30">
    <property type="entry name" value="Pleckstrin-homology domain (PH domain)/Phosphotyrosine-binding domain (PTB)"/>
    <property type="match status" value="1"/>
</dbReference>